<protein>
    <recommendedName>
        <fullName evidence="1">Phage-Barnase-EndoU-ColicinE5/D-RelE like nuclease 2 domain-containing protein</fullName>
    </recommendedName>
</protein>
<keyword evidence="3" id="KW-1185">Reference proteome</keyword>
<gene>
    <name evidence="2" type="ORF">CT510_04905</name>
</gene>
<dbReference type="EMBL" id="AABVLA010000016">
    <property type="protein sequence ID" value="EAJ1621997.1"/>
    <property type="molecule type" value="Genomic_DNA"/>
</dbReference>
<accession>A0A7U8G8T4</accession>
<evidence type="ECO:0000313" key="3">
    <source>
        <dbReference type="Proteomes" id="UP000535305"/>
    </source>
</evidence>
<proteinExistence type="predicted"/>
<organism evidence="2 3">
    <name type="scientific">Campylobacter upsaliensis</name>
    <dbReference type="NCBI Taxonomy" id="28080"/>
    <lineage>
        <taxon>Bacteria</taxon>
        <taxon>Pseudomonadati</taxon>
        <taxon>Campylobacterota</taxon>
        <taxon>Epsilonproteobacteria</taxon>
        <taxon>Campylobacterales</taxon>
        <taxon>Campylobacteraceae</taxon>
        <taxon>Campylobacter</taxon>
    </lineage>
</organism>
<evidence type="ECO:0000313" key="2">
    <source>
        <dbReference type="EMBL" id="EAJ1621997.1"/>
    </source>
</evidence>
<comment type="caution">
    <text evidence="2">The sequence shown here is derived from an EMBL/GenBank/DDBJ whole genome shotgun (WGS) entry which is preliminary data.</text>
</comment>
<evidence type="ECO:0000259" key="1">
    <source>
        <dbReference type="Pfam" id="PF18810"/>
    </source>
</evidence>
<dbReference type="AlphaFoldDB" id="A0A7U8G8T4"/>
<dbReference type="InterPro" id="IPR041110">
    <property type="entry name" value="PBECR2"/>
</dbReference>
<dbReference type="Proteomes" id="UP000535305">
    <property type="component" value="Unassembled WGS sequence"/>
</dbReference>
<sequence length="496" mass="56683">MNQQNEAHKDNMFSSFLKQSQLKDEEAQQRQDDIKDFALSLNNPHNLDANLQKQIINDETKNSGLLGTLYTFYSIATKGKEQTKQDIIIKRLQQERDKEAIKRTKSFKELNAYQKEVIEESENLLNKFFMPDENRLSNYLKKTQIKESTQTAHKALVFLDKVYGGQNFPFPLNKSEYLKQKYQADLQRISYLLGYDKAYVDENHKVYFYKDDVAYEVNGSLFHNISTILEANMSSFTSAMVGVKLGADYGSKLGKNPIHKTLGITTGALIGSGIGASIGAGLDTAIANQYLNREQNFKEIHSQMLNEGFLSLAVGGIGSSVAKGVDSALLNKLKNELAYTYSKFQAFRAGHIVFTGRATGKRHLLKKEVQEQWKNIFNLQKLTDTYTPQHSLAIKTALKNKEVKLTYNNLFKLVEYKRTAFIPHIKQTLDTPDVIYKIEKENKFIFAKSYKENTVLVSVGVDYHTYITVISNYPKGFREIKNQLRRKEAELIYSKP</sequence>
<name>A0A7U8G8T4_CAMUP</name>
<reference evidence="2 3" key="1">
    <citation type="submission" date="2018-06" db="EMBL/GenBank/DDBJ databases">
        <authorList>
            <consortium name="PulseNet: The National Subtyping Network for Foodborne Disease Surveillance"/>
            <person name="Tarr C.L."/>
            <person name="Trees E."/>
            <person name="Katz L.S."/>
            <person name="Carleton-Romer H.A."/>
            <person name="Stroika S."/>
            <person name="Kucerova Z."/>
            <person name="Roache K.F."/>
            <person name="Sabol A.L."/>
            <person name="Besser J."/>
            <person name="Gerner-Smidt P."/>
        </authorList>
    </citation>
    <scope>NUCLEOTIDE SEQUENCE [LARGE SCALE GENOMIC DNA]</scope>
    <source>
        <strain evidence="2 3">PNUSAC003104</strain>
    </source>
</reference>
<feature type="domain" description="Phage-Barnase-EndoU-ColicinE5/D-RelE like nuclease 2" evidence="1">
    <location>
        <begin position="399"/>
        <end position="486"/>
    </location>
</feature>
<dbReference type="Pfam" id="PF18810">
    <property type="entry name" value="PBECR2"/>
    <property type="match status" value="1"/>
</dbReference>